<evidence type="ECO:0000256" key="1">
    <source>
        <dbReference type="ARBA" id="ARBA00006538"/>
    </source>
</evidence>
<dbReference type="CDD" id="cd03445">
    <property type="entry name" value="Thioesterase_II_repeat2"/>
    <property type="match status" value="1"/>
</dbReference>
<reference evidence="5 6" key="1">
    <citation type="journal article" date="2018" name="Mol. Ecol.">
        <title>The obligate alkalophilic soda-lake fungus Sodiomyces alkalinus has shifted to a protein diet.</title>
        <authorList>
            <person name="Grum-Grzhimaylo A.A."/>
            <person name="Falkoski D.L."/>
            <person name="van den Heuvel J."/>
            <person name="Valero-Jimenez C.A."/>
            <person name="Min B."/>
            <person name="Choi I.G."/>
            <person name="Lipzen A."/>
            <person name="Daum C.G."/>
            <person name="Aanen D.K."/>
            <person name="Tsang A."/>
            <person name="Henrissat B."/>
            <person name="Bilanenko E.N."/>
            <person name="de Vries R.P."/>
            <person name="van Kan J.A.L."/>
            <person name="Grigoriev I.V."/>
            <person name="Debets A.J.M."/>
        </authorList>
    </citation>
    <scope>NUCLEOTIDE SEQUENCE [LARGE SCALE GENOMIC DNA]</scope>
    <source>
        <strain evidence="5 6">F11</strain>
    </source>
</reference>
<dbReference type="InterPro" id="IPR029069">
    <property type="entry name" value="HotDog_dom_sf"/>
</dbReference>
<sequence length="307" mass="32866">DIFTNARPQWLPPGARGIFGGAVIAQSLAAAQRTVPTDSSSSEGVFLVHSCHCYFLLAGDAAIPLLFHVERVRDGRSFATRTVQARQKGRCVFTATISFVREGAGGRKLVTHAPALPPGVVPPGAGQGQDAADAGEPVWGESGPFETTGTEVVWPEEEDGTAGKKEDQVRCRSWVRARGKVSEAGGLAAHLNALAYVSDAGFIGTVARVHRLMPRLKATRDGDGEGKEGHPVLGMMVSLDHSIYFHAPRRVKVDEWMFSEMETPWAGDGRGLVTRRIFAADGTLLATCVQEGVVRLQQDKQSGNAKL</sequence>
<keyword evidence="2" id="KW-0378">Hydrolase</keyword>
<comment type="similarity">
    <text evidence="1">Belongs to the C/M/P thioester hydrolase family.</text>
</comment>
<dbReference type="AlphaFoldDB" id="A0A3N2PJN9"/>
<evidence type="ECO:0000256" key="2">
    <source>
        <dbReference type="ARBA" id="ARBA00022801"/>
    </source>
</evidence>
<dbReference type="CDD" id="cd03444">
    <property type="entry name" value="Thioesterase_II_repeat1"/>
    <property type="match status" value="1"/>
</dbReference>
<feature type="non-terminal residue" evidence="5">
    <location>
        <position position="1"/>
    </location>
</feature>
<protein>
    <submittedName>
        <fullName evidence="5">Thioesterase/thiol ester dehydrase-isomerase</fullName>
    </submittedName>
</protein>
<keyword evidence="6" id="KW-1185">Reference proteome</keyword>
<dbReference type="InterPro" id="IPR003703">
    <property type="entry name" value="Acyl_CoA_thio"/>
</dbReference>
<dbReference type="GO" id="GO:0016853">
    <property type="term" value="F:isomerase activity"/>
    <property type="evidence" value="ECO:0007669"/>
    <property type="project" value="UniProtKB-KW"/>
</dbReference>
<organism evidence="5 6">
    <name type="scientific">Sodiomyces alkalinus (strain CBS 110278 / VKM F-3762 / F11)</name>
    <name type="common">Alkaliphilic filamentous fungus</name>
    <dbReference type="NCBI Taxonomy" id="1314773"/>
    <lineage>
        <taxon>Eukaryota</taxon>
        <taxon>Fungi</taxon>
        <taxon>Dikarya</taxon>
        <taxon>Ascomycota</taxon>
        <taxon>Pezizomycotina</taxon>
        <taxon>Sordariomycetes</taxon>
        <taxon>Hypocreomycetidae</taxon>
        <taxon>Glomerellales</taxon>
        <taxon>Plectosphaerellaceae</taxon>
        <taxon>Sodiomyces</taxon>
    </lineage>
</organism>
<evidence type="ECO:0000313" key="6">
    <source>
        <dbReference type="Proteomes" id="UP000272025"/>
    </source>
</evidence>
<dbReference type="OrthoDB" id="68328at2759"/>
<gene>
    <name evidence="5" type="ORF">SODALDRAFT_329618</name>
</gene>
<keyword evidence="5" id="KW-0413">Isomerase</keyword>
<dbReference type="Gene3D" id="2.40.160.210">
    <property type="entry name" value="Acyl-CoA thioesterase, double hotdog domain"/>
    <property type="match status" value="1"/>
</dbReference>
<name>A0A3N2PJN9_SODAK</name>
<accession>A0A3N2PJN9</accession>
<dbReference type="RefSeq" id="XP_028462554.1">
    <property type="nucleotide sequence ID" value="XM_028610995.1"/>
</dbReference>
<feature type="domain" description="Acyl-CoA thioesterase-like N-terminal HotDog" evidence="3">
    <location>
        <begin position="8"/>
        <end position="100"/>
    </location>
</feature>
<dbReference type="InterPro" id="IPR042171">
    <property type="entry name" value="Acyl-CoA_hotdog"/>
</dbReference>
<dbReference type="STRING" id="1314773.A0A3N2PJN9"/>
<feature type="domain" description="Acyl-CoA thioesterase-like C-terminal" evidence="4">
    <location>
        <begin position="137"/>
        <end position="294"/>
    </location>
</feature>
<dbReference type="GO" id="GO:0006637">
    <property type="term" value="P:acyl-CoA metabolic process"/>
    <property type="evidence" value="ECO:0007669"/>
    <property type="project" value="InterPro"/>
</dbReference>
<dbReference type="Pfam" id="PF20789">
    <property type="entry name" value="4HBT_3C"/>
    <property type="match status" value="1"/>
</dbReference>
<evidence type="ECO:0000259" key="4">
    <source>
        <dbReference type="Pfam" id="PF20789"/>
    </source>
</evidence>
<dbReference type="Proteomes" id="UP000272025">
    <property type="component" value="Unassembled WGS sequence"/>
</dbReference>
<dbReference type="Pfam" id="PF13622">
    <property type="entry name" value="4HBT_3"/>
    <property type="match status" value="1"/>
</dbReference>
<dbReference type="PANTHER" id="PTHR11066">
    <property type="entry name" value="ACYL-COA THIOESTERASE"/>
    <property type="match status" value="1"/>
</dbReference>
<dbReference type="InterPro" id="IPR049450">
    <property type="entry name" value="ACOT8-like_C"/>
</dbReference>
<dbReference type="GeneID" id="39579473"/>
<dbReference type="PANTHER" id="PTHR11066:SF34">
    <property type="entry name" value="ACYL-COENZYME A THIOESTERASE 8"/>
    <property type="match status" value="1"/>
</dbReference>
<dbReference type="GO" id="GO:0005782">
    <property type="term" value="C:peroxisomal matrix"/>
    <property type="evidence" value="ECO:0007669"/>
    <property type="project" value="UniProtKB-SubCell"/>
</dbReference>
<evidence type="ECO:0000259" key="3">
    <source>
        <dbReference type="Pfam" id="PF13622"/>
    </source>
</evidence>
<dbReference type="EMBL" id="ML119066">
    <property type="protein sequence ID" value="ROT34748.1"/>
    <property type="molecule type" value="Genomic_DNA"/>
</dbReference>
<dbReference type="InterPro" id="IPR049449">
    <property type="entry name" value="TesB_ACOT8-like_N"/>
</dbReference>
<dbReference type="GO" id="GO:0009062">
    <property type="term" value="P:fatty acid catabolic process"/>
    <property type="evidence" value="ECO:0007669"/>
    <property type="project" value="TreeGrafter"/>
</dbReference>
<evidence type="ECO:0000313" key="5">
    <source>
        <dbReference type="EMBL" id="ROT34748.1"/>
    </source>
</evidence>
<dbReference type="SUPFAM" id="SSF54637">
    <property type="entry name" value="Thioesterase/thiol ester dehydrase-isomerase"/>
    <property type="match status" value="2"/>
</dbReference>
<dbReference type="GO" id="GO:0047617">
    <property type="term" value="F:fatty acyl-CoA hydrolase activity"/>
    <property type="evidence" value="ECO:0007669"/>
    <property type="project" value="InterPro"/>
</dbReference>
<proteinExistence type="inferred from homology"/>